<protein>
    <recommendedName>
        <fullName evidence="2">DUF2293 domain-containing protein</fullName>
    </recommendedName>
</protein>
<dbReference type="Proteomes" id="UP001148299">
    <property type="component" value="Unassembled WGS sequence"/>
</dbReference>
<dbReference type="PANTHER" id="PTHR38113:SF2">
    <property type="entry name" value="DUF2293 DOMAIN-CONTAINING PROTEIN"/>
    <property type="match status" value="1"/>
</dbReference>
<keyword evidence="4" id="KW-1185">Reference proteome</keyword>
<dbReference type="Pfam" id="PF10056">
    <property type="entry name" value="DUF2293"/>
    <property type="match status" value="1"/>
</dbReference>
<proteinExistence type="predicted"/>
<sequence>MTPTTNAKNIRNRKPRHRKRNRRGRARDKVRSTDSPQPLDEVLNERKRKPKKKTSVPIPVSDDPLEKNIPEKTPMPEGYVLVPKGDVYVTRHCRSKTKEADQTVYVVYVSSPTPQVHLNLTPQNHTGKRTLGIRVPEEIYISVLASAAETKESRANAVSLRDKKDLSKSRALLKSEFPLMPKESLKIILEHAFLKGSGRVGRTGMISDDKKILLAVDAHIRHVHTPYEKLLDAGVGRKEAREQVWDSVKAVERAWQGVTEEKKKLPLRPA</sequence>
<gene>
    <name evidence="3" type="ORF">N7541_008468</name>
</gene>
<reference evidence="3" key="2">
    <citation type="journal article" date="2023" name="IMA Fungus">
        <title>Comparative genomic study of the Penicillium genus elucidates a diverse pangenome and 15 lateral gene transfer events.</title>
        <authorList>
            <person name="Petersen C."/>
            <person name="Sorensen T."/>
            <person name="Nielsen M.R."/>
            <person name="Sondergaard T.E."/>
            <person name="Sorensen J.L."/>
            <person name="Fitzpatrick D.A."/>
            <person name="Frisvad J.C."/>
            <person name="Nielsen K.L."/>
        </authorList>
    </citation>
    <scope>NUCLEOTIDE SEQUENCE</scope>
    <source>
        <strain evidence="3">IBT 35675</strain>
    </source>
</reference>
<evidence type="ECO:0000313" key="3">
    <source>
        <dbReference type="EMBL" id="KAJ5350741.1"/>
    </source>
</evidence>
<reference evidence="3" key="1">
    <citation type="submission" date="2022-12" db="EMBL/GenBank/DDBJ databases">
        <authorList>
            <person name="Petersen C."/>
        </authorList>
    </citation>
    <scope>NUCLEOTIDE SEQUENCE</scope>
    <source>
        <strain evidence="3">IBT 35675</strain>
    </source>
</reference>
<accession>A0A9W9UQ85</accession>
<evidence type="ECO:0000259" key="2">
    <source>
        <dbReference type="Pfam" id="PF10056"/>
    </source>
</evidence>
<name>A0A9W9UQ85_PENBR</name>
<dbReference type="InterPro" id="IPR018744">
    <property type="entry name" value="DUF2293"/>
</dbReference>
<feature type="compositionally biased region" description="Basic residues" evidence="1">
    <location>
        <begin position="10"/>
        <end position="26"/>
    </location>
</feature>
<feature type="region of interest" description="Disordered" evidence="1">
    <location>
        <begin position="1"/>
        <end position="77"/>
    </location>
</feature>
<organism evidence="3 4">
    <name type="scientific">Penicillium brevicompactum</name>
    <dbReference type="NCBI Taxonomy" id="5074"/>
    <lineage>
        <taxon>Eukaryota</taxon>
        <taxon>Fungi</taxon>
        <taxon>Dikarya</taxon>
        <taxon>Ascomycota</taxon>
        <taxon>Pezizomycotina</taxon>
        <taxon>Eurotiomycetes</taxon>
        <taxon>Eurotiomycetidae</taxon>
        <taxon>Eurotiales</taxon>
        <taxon>Aspergillaceae</taxon>
        <taxon>Penicillium</taxon>
    </lineage>
</organism>
<evidence type="ECO:0000256" key="1">
    <source>
        <dbReference type="SAM" id="MobiDB-lite"/>
    </source>
</evidence>
<dbReference type="EMBL" id="JAPZBR010000006">
    <property type="protein sequence ID" value="KAJ5350741.1"/>
    <property type="molecule type" value="Genomic_DNA"/>
</dbReference>
<feature type="domain" description="DUF2293" evidence="2">
    <location>
        <begin position="173"/>
        <end position="256"/>
    </location>
</feature>
<evidence type="ECO:0000313" key="4">
    <source>
        <dbReference type="Proteomes" id="UP001148299"/>
    </source>
</evidence>
<dbReference type="PANTHER" id="PTHR38113">
    <property type="match status" value="1"/>
</dbReference>
<comment type="caution">
    <text evidence="3">The sequence shown here is derived from an EMBL/GenBank/DDBJ whole genome shotgun (WGS) entry which is preliminary data.</text>
</comment>
<dbReference type="AlphaFoldDB" id="A0A9W9UQ85"/>